<feature type="transmembrane region" description="Helical" evidence="1">
    <location>
        <begin position="24"/>
        <end position="42"/>
    </location>
</feature>
<organism evidence="2 3">
    <name type="scientific">Rhodopseudomonas palustris</name>
    <dbReference type="NCBI Taxonomy" id="1076"/>
    <lineage>
        <taxon>Bacteria</taxon>
        <taxon>Pseudomonadati</taxon>
        <taxon>Pseudomonadota</taxon>
        <taxon>Alphaproteobacteria</taxon>
        <taxon>Hyphomicrobiales</taxon>
        <taxon>Nitrobacteraceae</taxon>
        <taxon>Rhodopseudomonas</taxon>
    </lineage>
</organism>
<dbReference type="PATRIC" id="fig|1076.23.peg.4855"/>
<sequence>MAAFIAVAAVGIFGIDTEARIRPALYLVFVGVLVAIVTAMLHDPWIMNLLKWSVLFVCIAWVLVFAFSKLNPQSQGLACFANLLIDCRTTADTVAERANPPPPTPIKTEVAPPAATNYDVFFQFAGAIDRSDVRSVMKKIGDAGWKVEGVDGGGQRTPSAANTAAVRYRDQSDDPTARTLADSLNATKLISRSIKPERNDGVAKGTLEVWISR</sequence>
<protein>
    <submittedName>
        <fullName evidence="2">Uncharacterized protein</fullName>
    </submittedName>
</protein>
<evidence type="ECO:0000313" key="2">
    <source>
        <dbReference type="EMBL" id="KIZ39268.1"/>
    </source>
</evidence>
<dbReference type="EMBL" id="JXXE01000447">
    <property type="protein sequence ID" value="KIZ39268.1"/>
    <property type="molecule type" value="Genomic_DNA"/>
</dbReference>
<accession>A0A0D7EEW7</accession>
<name>A0A0D7EEW7_RHOPL</name>
<evidence type="ECO:0000256" key="1">
    <source>
        <dbReference type="SAM" id="Phobius"/>
    </source>
</evidence>
<reference evidence="2 3" key="1">
    <citation type="submission" date="2014-11" db="EMBL/GenBank/DDBJ databases">
        <title>Genomics and ecophysiology of heterotrophic nitrogen fixing bacteria isolated from estuarine surface water.</title>
        <authorList>
            <person name="Bentzon-Tilia M."/>
            <person name="Severin I."/>
            <person name="Hansen L.H."/>
            <person name="Riemann L."/>
        </authorList>
    </citation>
    <scope>NUCLEOTIDE SEQUENCE [LARGE SCALE GENOMIC DNA]</scope>
    <source>
        <strain evidence="2 3">BAL398</strain>
    </source>
</reference>
<feature type="transmembrane region" description="Helical" evidence="1">
    <location>
        <begin position="49"/>
        <end position="67"/>
    </location>
</feature>
<dbReference type="Proteomes" id="UP000032515">
    <property type="component" value="Unassembled WGS sequence"/>
</dbReference>
<evidence type="ECO:0000313" key="3">
    <source>
        <dbReference type="Proteomes" id="UP000032515"/>
    </source>
</evidence>
<keyword evidence="1" id="KW-0812">Transmembrane</keyword>
<gene>
    <name evidence="2" type="ORF">OO17_20895</name>
</gene>
<keyword evidence="1" id="KW-0472">Membrane</keyword>
<proteinExistence type="predicted"/>
<comment type="caution">
    <text evidence="2">The sequence shown here is derived from an EMBL/GenBank/DDBJ whole genome shotgun (WGS) entry which is preliminary data.</text>
</comment>
<dbReference type="AlphaFoldDB" id="A0A0D7EEW7"/>
<keyword evidence="1" id="KW-1133">Transmembrane helix</keyword>